<dbReference type="OrthoDB" id="207378at2759"/>
<proteinExistence type="predicted"/>
<dbReference type="Proteomes" id="UP000252519">
    <property type="component" value="Unassembled WGS sequence"/>
</dbReference>
<keyword evidence="3" id="KW-1185">Reference proteome</keyword>
<comment type="caution">
    <text evidence="2">The sequence shown here is derived from an EMBL/GenBank/DDBJ whole genome shotgun (WGS) entry which is preliminary data.</text>
</comment>
<reference evidence="2 3" key="1">
    <citation type="submission" date="2014-10" db="EMBL/GenBank/DDBJ databases">
        <title>Draft genome of the hookworm Ancylostoma caninum.</title>
        <authorList>
            <person name="Mitreva M."/>
        </authorList>
    </citation>
    <scope>NUCLEOTIDE SEQUENCE [LARGE SCALE GENOMIC DNA]</scope>
    <source>
        <strain evidence="2 3">Baltimore</strain>
    </source>
</reference>
<evidence type="ECO:0000313" key="2">
    <source>
        <dbReference type="EMBL" id="RCN32395.1"/>
    </source>
</evidence>
<dbReference type="EMBL" id="JOJR01001101">
    <property type="protein sequence ID" value="RCN32395.1"/>
    <property type="molecule type" value="Genomic_DNA"/>
</dbReference>
<organism evidence="2 3">
    <name type="scientific">Ancylostoma caninum</name>
    <name type="common">Dog hookworm</name>
    <dbReference type="NCBI Taxonomy" id="29170"/>
    <lineage>
        <taxon>Eukaryota</taxon>
        <taxon>Metazoa</taxon>
        <taxon>Ecdysozoa</taxon>
        <taxon>Nematoda</taxon>
        <taxon>Chromadorea</taxon>
        <taxon>Rhabditida</taxon>
        <taxon>Rhabditina</taxon>
        <taxon>Rhabditomorpha</taxon>
        <taxon>Strongyloidea</taxon>
        <taxon>Ancylostomatidae</taxon>
        <taxon>Ancylostomatinae</taxon>
        <taxon>Ancylostoma</taxon>
    </lineage>
</organism>
<gene>
    <name evidence="2" type="ORF">ANCCAN_21801</name>
</gene>
<sequence>LGYILFHLDILYSTYFFSTFQHFAAVYDFDGLASSGVSNQCISDISIFVESLQTVYATLDKCRKQGGCTEEQKMVLMENMFALKQIDSFGKVPPGLLELTIISSGSYRECTQVEAPYNTHYCYARALMENQVS</sequence>
<feature type="domain" description="Nose resistant-to-fluoxetine protein N-terminal" evidence="1">
    <location>
        <begin position="78"/>
        <end position="122"/>
    </location>
</feature>
<evidence type="ECO:0000259" key="1">
    <source>
        <dbReference type="Pfam" id="PF20146"/>
    </source>
</evidence>
<evidence type="ECO:0000313" key="3">
    <source>
        <dbReference type="Proteomes" id="UP000252519"/>
    </source>
</evidence>
<feature type="non-terminal residue" evidence="2">
    <location>
        <position position="1"/>
    </location>
</feature>
<dbReference type="AlphaFoldDB" id="A0A368FNL3"/>
<dbReference type="InterPro" id="IPR006621">
    <property type="entry name" value="Nose-resist-to-fluoxetine_N"/>
</dbReference>
<dbReference type="Pfam" id="PF20146">
    <property type="entry name" value="NRF"/>
    <property type="match status" value="1"/>
</dbReference>
<name>A0A368FNL3_ANCCA</name>
<accession>A0A368FNL3</accession>
<protein>
    <recommendedName>
        <fullName evidence="1">Nose resistant-to-fluoxetine protein N-terminal domain-containing protein</fullName>
    </recommendedName>
</protein>